<gene>
    <name evidence="8" type="ORF">B8W66_03390</name>
</gene>
<protein>
    <recommendedName>
        <fullName evidence="10">Transport acessory protein MmpS</fullName>
    </recommendedName>
</protein>
<evidence type="ECO:0000256" key="2">
    <source>
        <dbReference type="ARBA" id="ARBA00007531"/>
    </source>
</evidence>
<keyword evidence="6 7" id="KW-0472">Membrane</keyword>
<evidence type="ECO:0000256" key="7">
    <source>
        <dbReference type="SAM" id="Phobius"/>
    </source>
</evidence>
<keyword evidence="9" id="KW-1185">Reference proteome</keyword>
<evidence type="ECO:0000256" key="1">
    <source>
        <dbReference type="ARBA" id="ARBA00004236"/>
    </source>
</evidence>
<evidence type="ECO:0000313" key="8">
    <source>
        <dbReference type="EMBL" id="OSC42601.1"/>
    </source>
</evidence>
<comment type="similarity">
    <text evidence="2">Belongs to the MmpS family.</text>
</comment>
<name>A0A1X2M0N2_9MYCO</name>
<accession>A0A1X2M0N2</accession>
<dbReference type="Gene3D" id="2.60.40.2880">
    <property type="entry name" value="MmpS1-5, C-terminal soluble domain"/>
    <property type="match status" value="1"/>
</dbReference>
<keyword evidence="4 7" id="KW-0812">Transmembrane</keyword>
<reference evidence="8 9" key="1">
    <citation type="submission" date="2017-04" db="EMBL/GenBank/DDBJ databases">
        <title>The new phylogeny of genus Mycobacterium.</title>
        <authorList>
            <person name="Tortoli E."/>
            <person name="Trovato A."/>
            <person name="Cirillo D.M."/>
        </authorList>
    </citation>
    <scope>NUCLEOTIDE SEQUENCE [LARGE SCALE GENOMIC DNA]</scope>
    <source>
        <strain evidence="8 9">TBL 1200985</strain>
    </source>
</reference>
<evidence type="ECO:0000256" key="6">
    <source>
        <dbReference type="ARBA" id="ARBA00023136"/>
    </source>
</evidence>
<dbReference type="Proteomes" id="UP000193247">
    <property type="component" value="Unassembled WGS sequence"/>
</dbReference>
<dbReference type="InterPro" id="IPR008693">
    <property type="entry name" value="MmpS"/>
</dbReference>
<dbReference type="InterPro" id="IPR038468">
    <property type="entry name" value="MmpS_C"/>
</dbReference>
<keyword evidence="3" id="KW-1003">Cell membrane</keyword>
<organism evidence="8 9">
    <name type="scientific">Mycobacterium decipiens</name>
    <dbReference type="NCBI Taxonomy" id="1430326"/>
    <lineage>
        <taxon>Bacteria</taxon>
        <taxon>Bacillati</taxon>
        <taxon>Actinomycetota</taxon>
        <taxon>Actinomycetes</taxon>
        <taxon>Mycobacteriales</taxon>
        <taxon>Mycobacteriaceae</taxon>
        <taxon>Mycobacterium</taxon>
    </lineage>
</organism>
<evidence type="ECO:0000256" key="3">
    <source>
        <dbReference type="ARBA" id="ARBA00022475"/>
    </source>
</evidence>
<sequence length="147" mass="16081">MRMIPVSGVVRRVWLLLAVVVVAVVGGLGIYRLHRIFGVHQQPTVMVKPDLDVPQFNPKRVTYEVFGPAKTAKISYLDPDARVQRLESVPLPWSVTVTTTLPAVSVNLMAQSSSDVLSCRIIVNGVVKDERSITGPRALTFCQVSSA</sequence>
<dbReference type="GO" id="GO:0005886">
    <property type="term" value="C:plasma membrane"/>
    <property type="evidence" value="ECO:0007669"/>
    <property type="project" value="UniProtKB-SubCell"/>
</dbReference>
<dbReference type="AlphaFoldDB" id="A0A1X2M0N2"/>
<dbReference type="Pfam" id="PF05423">
    <property type="entry name" value="Mycobact_memb"/>
    <property type="match status" value="1"/>
</dbReference>
<comment type="subcellular location">
    <subcellularLocation>
        <location evidence="1">Cell membrane</location>
    </subcellularLocation>
</comment>
<feature type="transmembrane region" description="Helical" evidence="7">
    <location>
        <begin position="12"/>
        <end position="31"/>
    </location>
</feature>
<dbReference type="OrthoDB" id="3398257at2"/>
<keyword evidence="5 7" id="KW-1133">Transmembrane helix</keyword>
<evidence type="ECO:0000313" key="9">
    <source>
        <dbReference type="Proteomes" id="UP000193247"/>
    </source>
</evidence>
<evidence type="ECO:0008006" key="10">
    <source>
        <dbReference type="Google" id="ProtNLM"/>
    </source>
</evidence>
<dbReference type="EMBL" id="NCXP01000002">
    <property type="protein sequence ID" value="OSC42601.1"/>
    <property type="molecule type" value="Genomic_DNA"/>
</dbReference>
<comment type="caution">
    <text evidence="8">The sequence shown here is derived from an EMBL/GenBank/DDBJ whole genome shotgun (WGS) entry which is preliminary data.</text>
</comment>
<evidence type="ECO:0000256" key="4">
    <source>
        <dbReference type="ARBA" id="ARBA00022692"/>
    </source>
</evidence>
<dbReference type="STRING" id="1430326.B8W66_03390"/>
<proteinExistence type="inferred from homology"/>
<evidence type="ECO:0000256" key="5">
    <source>
        <dbReference type="ARBA" id="ARBA00022989"/>
    </source>
</evidence>
<dbReference type="RefSeq" id="WP_085323611.1">
    <property type="nucleotide sequence ID" value="NZ_NCXP01000002.1"/>
</dbReference>